<organism evidence="2">
    <name type="scientific">Cladocopium goreaui</name>
    <dbReference type="NCBI Taxonomy" id="2562237"/>
    <lineage>
        <taxon>Eukaryota</taxon>
        <taxon>Sar</taxon>
        <taxon>Alveolata</taxon>
        <taxon>Dinophyceae</taxon>
        <taxon>Suessiales</taxon>
        <taxon>Symbiodiniaceae</taxon>
        <taxon>Cladocopium</taxon>
    </lineage>
</organism>
<evidence type="ECO:0000313" key="2">
    <source>
        <dbReference type="EMBL" id="CAI4001129.1"/>
    </source>
</evidence>
<keyword evidence="1" id="KW-0472">Membrane</keyword>
<evidence type="ECO:0000313" key="4">
    <source>
        <dbReference type="Proteomes" id="UP001152797"/>
    </source>
</evidence>
<proteinExistence type="predicted"/>
<dbReference type="EMBL" id="CAMXCT010002890">
    <property type="protein sequence ID" value="CAI4001129.1"/>
    <property type="molecule type" value="Genomic_DNA"/>
</dbReference>
<dbReference type="EMBL" id="CAMXCT020002890">
    <property type="protein sequence ID" value="CAL1154504.1"/>
    <property type="molecule type" value="Genomic_DNA"/>
</dbReference>
<dbReference type="Proteomes" id="UP001152797">
    <property type="component" value="Unassembled WGS sequence"/>
</dbReference>
<evidence type="ECO:0000256" key="1">
    <source>
        <dbReference type="SAM" id="Phobius"/>
    </source>
</evidence>
<name>A0A9P1CZK9_9DINO</name>
<reference evidence="2" key="1">
    <citation type="submission" date="2022-10" db="EMBL/GenBank/DDBJ databases">
        <authorList>
            <person name="Chen Y."/>
            <person name="Dougan E. K."/>
            <person name="Chan C."/>
            <person name="Rhodes N."/>
            <person name="Thang M."/>
        </authorList>
    </citation>
    <scope>NUCLEOTIDE SEQUENCE</scope>
</reference>
<dbReference type="AlphaFoldDB" id="A0A9P1CZK9"/>
<evidence type="ECO:0000313" key="3">
    <source>
        <dbReference type="EMBL" id="CAL1154504.1"/>
    </source>
</evidence>
<keyword evidence="4" id="KW-1185">Reference proteome</keyword>
<feature type="transmembrane region" description="Helical" evidence="1">
    <location>
        <begin position="7"/>
        <end position="34"/>
    </location>
</feature>
<comment type="caution">
    <text evidence="2">The sequence shown here is derived from an EMBL/GenBank/DDBJ whole genome shotgun (WGS) entry which is preliminary data.</text>
</comment>
<keyword evidence="1" id="KW-1133">Transmembrane helix</keyword>
<protein>
    <submittedName>
        <fullName evidence="2">Uncharacterized protein</fullName>
    </submittedName>
</protein>
<reference evidence="3" key="2">
    <citation type="submission" date="2024-04" db="EMBL/GenBank/DDBJ databases">
        <authorList>
            <person name="Chen Y."/>
            <person name="Shah S."/>
            <person name="Dougan E. K."/>
            <person name="Thang M."/>
            <person name="Chan C."/>
        </authorList>
    </citation>
    <scope>NUCLEOTIDE SEQUENCE [LARGE SCALE GENOMIC DNA]</scope>
</reference>
<gene>
    <name evidence="2" type="ORF">C1SCF055_LOCUS27202</name>
</gene>
<dbReference type="OrthoDB" id="410769at2759"/>
<dbReference type="EMBL" id="CAMXCT030002890">
    <property type="protein sequence ID" value="CAL4788441.1"/>
    <property type="molecule type" value="Genomic_DNA"/>
</dbReference>
<accession>A0A9P1CZK9</accession>
<keyword evidence="1" id="KW-0812">Transmembrane</keyword>
<sequence length="361" mass="41526">MYQPIYSIYYICTPLVYCIYTLNIIYCFLFIIYLPLHACLKLFVSDCWRQTYDYYEFYAGVGNITRQARSCGYKALRFDILDNKKPTNRKSNFMDLASPSGWALAVVALLRAKIGNSPAHFAMKCSSLCRMNIGTSRRGPCCSLGFHEYPSVLLSNKLLERTCCLVLLATALGAAWTLEQPDGSVLEFYPAWRTVMQSIFAIGGPRAVCKVKWWMQHYSAKTPKRHYGYANTRAVMELDRGKLTKDQRKPRHERIKTADAYYDKHGVRRYKGNANLRPTEIYPMPFARRLVDLLEPMKETAKGSPVAPVPTPKAVETFNQWPEVNPADWSFADFGEMFAYLRGNRHLIIPEEWRGTIPDRL</sequence>